<protein>
    <recommendedName>
        <fullName evidence="3">Thioredoxin</fullName>
    </recommendedName>
</protein>
<dbReference type="HOGENOM" id="CLU_209121_1_0_9"/>
<dbReference type="InterPro" id="IPR047708">
    <property type="entry name" value="CD1871A-like"/>
</dbReference>
<evidence type="ECO:0008006" key="3">
    <source>
        <dbReference type="Google" id="ProtNLM"/>
    </source>
</evidence>
<gene>
    <name evidence="1" type="ORF">HMPREF0072_1078</name>
</gene>
<dbReference type="NCBIfam" id="NF040920">
    <property type="entry name" value="CD1871A_fam"/>
    <property type="match status" value="1"/>
</dbReference>
<evidence type="ECO:0000313" key="2">
    <source>
        <dbReference type="Proteomes" id="UP000005984"/>
    </source>
</evidence>
<dbReference type="eggNOG" id="ENOG5033B3W">
    <property type="taxonomic scope" value="Bacteria"/>
</dbReference>
<evidence type="ECO:0000313" key="1">
    <source>
        <dbReference type="EMBL" id="EEI86362.1"/>
    </source>
</evidence>
<keyword evidence="2" id="KW-1185">Reference proteome</keyword>
<reference evidence="1 2" key="1">
    <citation type="submission" date="2008-10" db="EMBL/GenBank/DDBJ databases">
        <authorList>
            <person name="Qin X."/>
            <person name="Bachman B."/>
            <person name="Battles P."/>
            <person name="Bell A."/>
            <person name="Bess C."/>
            <person name="Bickham C."/>
            <person name="Chaboub L."/>
            <person name="Chen D."/>
            <person name="Coyle M."/>
            <person name="Deiros D.R."/>
            <person name="Dinh H."/>
            <person name="Forbes L."/>
            <person name="Fowler G."/>
            <person name="Francisco L."/>
            <person name="Fu Q."/>
            <person name="Gubbala S."/>
            <person name="Hale W."/>
            <person name="Han Y."/>
            <person name="Hemphill L."/>
            <person name="Highlander S.K."/>
            <person name="Hirani K."/>
            <person name="Hogues M."/>
            <person name="Jackson L."/>
            <person name="Jakkamsetti A."/>
            <person name="Javaid M."/>
            <person name="Jiang H."/>
            <person name="Korchina V."/>
            <person name="Kovar C."/>
            <person name="Lara F."/>
            <person name="Lee S."/>
            <person name="Mata R."/>
            <person name="Mathew T."/>
            <person name="Moen C."/>
            <person name="Morales K."/>
            <person name="Munidasa M."/>
            <person name="Nazareth L."/>
            <person name="Ngo R."/>
            <person name="Nguyen L."/>
            <person name="Okwuonu G."/>
            <person name="Ongeri F."/>
            <person name="Patil S."/>
            <person name="Petrosino J."/>
            <person name="Pham C."/>
            <person name="Pham P."/>
            <person name="Pu L.-L."/>
            <person name="Puazo M."/>
            <person name="Raj R."/>
            <person name="Reid J."/>
            <person name="Rouhana J."/>
            <person name="Saada N."/>
            <person name="Shang Y."/>
            <person name="Simmons D."/>
            <person name="Thornton R."/>
            <person name="Warren J."/>
            <person name="Weissenberger G."/>
            <person name="Zhang J."/>
            <person name="Zhang L."/>
            <person name="Zhou C."/>
            <person name="Zhu D."/>
            <person name="Muzny D."/>
            <person name="Worley K."/>
            <person name="Gibbs R."/>
        </authorList>
    </citation>
    <scope>NUCLEOTIDE SEQUENCE [LARGE SCALE GENOMIC DNA]</scope>
    <source>
        <strain evidence="1 2">ATCC 51172</strain>
    </source>
</reference>
<dbReference type="STRING" id="525254.HMPREF0072_1078"/>
<proteinExistence type="predicted"/>
<dbReference type="AlphaFoldDB" id="C2BFF8"/>
<comment type="caution">
    <text evidence="1">The sequence shown here is derived from an EMBL/GenBank/DDBJ whole genome shotgun (WGS) entry which is preliminary data.</text>
</comment>
<dbReference type="EMBL" id="ABYO01000195">
    <property type="protein sequence ID" value="EEI86362.1"/>
    <property type="molecule type" value="Genomic_DNA"/>
</dbReference>
<dbReference type="Proteomes" id="UP000005984">
    <property type="component" value="Unassembled WGS sequence"/>
</dbReference>
<organism evidence="1 2">
    <name type="scientific">Anaerococcus lactolyticus ATCC 51172</name>
    <dbReference type="NCBI Taxonomy" id="525254"/>
    <lineage>
        <taxon>Bacteria</taxon>
        <taxon>Bacillati</taxon>
        <taxon>Bacillota</taxon>
        <taxon>Tissierellia</taxon>
        <taxon>Tissierellales</taxon>
        <taxon>Peptoniphilaceae</taxon>
        <taxon>Anaerococcus</taxon>
    </lineage>
</organism>
<name>C2BFF8_9FIRM</name>
<accession>C2BFF8</accession>
<sequence length="51" mass="5849">MKEKVEKMRKRKTYLLLALSLAFIGLGIYRKEVDTVFMKAINLCLECIGIG</sequence>